<comment type="caution">
    <text evidence="2">The sequence shown here is derived from an EMBL/GenBank/DDBJ whole genome shotgun (WGS) entry which is preliminary data.</text>
</comment>
<proteinExistence type="predicted"/>
<keyword evidence="1" id="KW-0472">Membrane</keyword>
<accession>A0A5J5JR70</accession>
<evidence type="ECO:0000313" key="2">
    <source>
        <dbReference type="EMBL" id="KAA9373186.1"/>
    </source>
</evidence>
<dbReference type="Proteomes" id="UP000327011">
    <property type="component" value="Unassembled WGS sequence"/>
</dbReference>
<keyword evidence="1" id="KW-0812">Transmembrane</keyword>
<feature type="transmembrane region" description="Helical" evidence="1">
    <location>
        <begin position="55"/>
        <end position="80"/>
    </location>
</feature>
<keyword evidence="3" id="KW-1185">Reference proteome</keyword>
<sequence>MSQYIDVAVLWKVLLAGLLGGAGLVAVYALGLAALAAGRVYDAPDRGSGTSAARAAGTAVAVACFGLVLAGALLGLYVMLTK</sequence>
<feature type="transmembrane region" description="Helical" evidence="1">
    <location>
        <begin position="9"/>
        <end position="35"/>
    </location>
</feature>
<evidence type="ECO:0000256" key="1">
    <source>
        <dbReference type="SAM" id="Phobius"/>
    </source>
</evidence>
<dbReference type="RefSeq" id="WP_150940609.1">
    <property type="nucleotide sequence ID" value="NZ_VYTZ01000027.1"/>
</dbReference>
<dbReference type="EMBL" id="VYTZ01000027">
    <property type="protein sequence ID" value="KAA9373186.1"/>
    <property type="molecule type" value="Genomic_DNA"/>
</dbReference>
<organism evidence="2 3">
    <name type="scientific">Microbispora cellulosiformans</name>
    <dbReference type="NCBI Taxonomy" id="2614688"/>
    <lineage>
        <taxon>Bacteria</taxon>
        <taxon>Bacillati</taxon>
        <taxon>Actinomycetota</taxon>
        <taxon>Actinomycetes</taxon>
        <taxon>Streptosporangiales</taxon>
        <taxon>Streptosporangiaceae</taxon>
        <taxon>Microbispora</taxon>
    </lineage>
</organism>
<dbReference type="AlphaFoldDB" id="A0A5J5JR70"/>
<name>A0A5J5JR70_9ACTN</name>
<protein>
    <submittedName>
        <fullName evidence="2">Uncharacterized protein</fullName>
    </submittedName>
</protein>
<evidence type="ECO:0000313" key="3">
    <source>
        <dbReference type="Proteomes" id="UP000327011"/>
    </source>
</evidence>
<keyword evidence="1" id="KW-1133">Transmembrane helix</keyword>
<gene>
    <name evidence="2" type="ORF">F5972_36280</name>
</gene>
<reference evidence="2 3" key="1">
    <citation type="submission" date="2019-09" db="EMBL/GenBank/DDBJ databases">
        <title>Screening of Novel Bioactive Compounds from Soil-Associated.</title>
        <authorList>
            <person name="Gong X."/>
        </authorList>
    </citation>
    <scope>NUCLEOTIDE SEQUENCE [LARGE SCALE GENOMIC DNA]</scope>
    <source>
        <strain evidence="2 3">Gxj-6</strain>
    </source>
</reference>